<proteinExistence type="inferred from homology"/>
<keyword evidence="4 7" id="KW-0812">Transmembrane</keyword>
<keyword evidence="10" id="KW-1185">Reference proteome</keyword>
<keyword evidence="3 7" id="KW-1003">Cell membrane</keyword>
<dbReference type="PANTHER" id="PTHR30353:SF0">
    <property type="entry name" value="TRANSMEMBRANE PROTEIN"/>
    <property type="match status" value="1"/>
</dbReference>
<feature type="domain" description="VTT" evidence="8">
    <location>
        <begin position="31"/>
        <end position="161"/>
    </location>
</feature>
<comment type="caution">
    <text evidence="9">The sequence shown here is derived from an EMBL/GenBank/DDBJ whole genome shotgun (WGS) entry which is preliminary data.</text>
</comment>
<dbReference type="Pfam" id="PF09335">
    <property type="entry name" value="VTT_dom"/>
    <property type="match status" value="1"/>
</dbReference>
<gene>
    <name evidence="9" type="ORF">J0P97_02195</name>
</gene>
<feature type="transmembrane region" description="Helical" evidence="7">
    <location>
        <begin position="144"/>
        <end position="167"/>
    </location>
</feature>
<sequence>MLTLVDQLGAGPWILPTVFALVLLDALLVVVPGELAVSAAGALSTATGSPPLPALIAVAAVAAATGDLLCYLVGRAVRPARLPAAARSIVEGPRVQRALAWAATRLDRSMAGVVFTARFIPFARLAVNLTAGATRIPLRRYLSAVIPAALAWALYQSVIGAALGVVFQGAPLLAVGVAVAVAMGLGIAIDLLVARRRR</sequence>
<evidence type="ECO:0000256" key="6">
    <source>
        <dbReference type="ARBA" id="ARBA00023136"/>
    </source>
</evidence>
<evidence type="ECO:0000313" key="9">
    <source>
        <dbReference type="EMBL" id="MBT8796885.1"/>
    </source>
</evidence>
<evidence type="ECO:0000256" key="3">
    <source>
        <dbReference type="ARBA" id="ARBA00022475"/>
    </source>
</evidence>
<feature type="transmembrane region" description="Helical" evidence="7">
    <location>
        <begin position="12"/>
        <end position="32"/>
    </location>
</feature>
<protein>
    <submittedName>
        <fullName evidence="9">VTT domain-containing protein</fullName>
    </submittedName>
</protein>
<keyword evidence="5 7" id="KW-1133">Transmembrane helix</keyword>
<dbReference type="PANTHER" id="PTHR30353">
    <property type="entry name" value="INNER MEMBRANE PROTEIN DEDA-RELATED"/>
    <property type="match status" value="1"/>
</dbReference>
<comment type="subcellular location">
    <subcellularLocation>
        <location evidence="1 7">Cell membrane</location>
        <topology evidence="1 7">Multi-pass membrane protein</topology>
    </subcellularLocation>
</comment>
<evidence type="ECO:0000259" key="8">
    <source>
        <dbReference type="Pfam" id="PF09335"/>
    </source>
</evidence>
<accession>A0ABS5XQT2</accession>
<keyword evidence="6 7" id="KW-0472">Membrane</keyword>
<comment type="similarity">
    <text evidence="2 7">Belongs to the DedA family.</text>
</comment>
<evidence type="ECO:0000256" key="2">
    <source>
        <dbReference type="ARBA" id="ARBA00010792"/>
    </source>
</evidence>
<dbReference type="InterPro" id="IPR032818">
    <property type="entry name" value="DedA-like"/>
</dbReference>
<evidence type="ECO:0000256" key="7">
    <source>
        <dbReference type="RuleBase" id="RU367016"/>
    </source>
</evidence>
<evidence type="ECO:0000256" key="1">
    <source>
        <dbReference type="ARBA" id="ARBA00004651"/>
    </source>
</evidence>
<feature type="transmembrane region" description="Helical" evidence="7">
    <location>
        <begin position="52"/>
        <end position="73"/>
    </location>
</feature>
<dbReference type="InterPro" id="IPR032816">
    <property type="entry name" value="VTT_dom"/>
</dbReference>
<organism evidence="9 10">
    <name type="scientific">Microbacterium flavum</name>
    <dbReference type="NCBI Taxonomy" id="415216"/>
    <lineage>
        <taxon>Bacteria</taxon>
        <taxon>Bacillati</taxon>
        <taxon>Actinomycetota</taxon>
        <taxon>Actinomycetes</taxon>
        <taxon>Micrococcales</taxon>
        <taxon>Microbacteriaceae</taxon>
        <taxon>Microbacterium</taxon>
    </lineage>
</organism>
<dbReference type="RefSeq" id="WP_215486148.1">
    <property type="nucleotide sequence ID" value="NZ_BAAAPJ010000001.1"/>
</dbReference>
<evidence type="ECO:0000313" key="10">
    <source>
        <dbReference type="Proteomes" id="UP000740605"/>
    </source>
</evidence>
<dbReference type="Proteomes" id="UP000740605">
    <property type="component" value="Unassembled WGS sequence"/>
</dbReference>
<dbReference type="EMBL" id="JAFLHG010000002">
    <property type="protein sequence ID" value="MBT8796885.1"/>
    <property type="molecule type" value="Genomic_DNA"/>
</dbReference>
<evidence type="ECO:0000256" key="4">
    <source>
        <dbReference type="ARBA" id="ARBA00022692"/>
    </source>
</evidence>
<reference evidence="9 10" key="1">
    <citation type="submission" date="2021-03" db="EMBL/GenBank/DDBJ databases">
        <title>Microbacterium pauli sp. nov., isolated from microfiltered milk.</title>
        <authorList>
            <person name="Bellassi P."/>
            <person name="Fontana A."/>
            <person name="Callegari M.L."/>
            <person name="Lorenzo M."/>
            <person name="Cappa F."/>
        </authorList>
    </citation>
    <scope>NUCLEOTIDE SEQUENCE [LARGE SCALE GENOMIC DNA]</scope>
    <source>
        <strain evidence="9 10">DSM 18909</strain>
    </source>
</reference>
<feature type="transmembrane region" description="Helical" evidence="7">
    <location>
        <begin position="173"/>
        <end position="193"/>
    </location>
</feature>
<name>A0ABS5XQT2_9MICO</name>
<evidence type="ECO:0000256" key="5">
    <source>
        <dbReference type="ARBA" id="ARBA00022989"/>
    </source>
</evidence>